<name>A0A7C9HVT3_9DEIO</name>
<evidence type="ECO:0000313" key="2">
    <source>
        <dbReference type="EMBL" id="MVN85490.1"/>
    </source>
</evidence>
<keyword evidence="1" id="KW-0732">Signal</keyword>
<accession>A0A7C9HVT3</accession>
<dbReference type="Proteomes" id="UP000483286">
    <property type="component" value="Unassembled WGS sequence"/>
</dbReference>
<reference evidence="2 3" key="1">
    <citation type="submission" date="2019-12" db="EMBL/GenBank/DDBJ databases">
        <title>Deinococcus sp. HMF7620 Genome sequencing and assembly.</title>
        <authorList>
            <person name="Kang H."/>
            <person name="Kim H."/>
            <person name="Joh K."/>
        </authorList>
    </citation>
    <scope>NUCLEOTIDE SEQUENCE [LARGE SCALE GENOMIC DNA]</scope>
    <source>
        <strain evidence="2 3">HMF7620</strain>
    </source>
</reference>
<organism evidence="2 3">
    <name type="scientific">Deinococcus arboris</name>
    <dbReference type="NCBI Taxonomy" id="2682977"/>
    <lineage>
        <taxon>Bacteria</taxon>
        <taxon>Thermotogati</taxon>
        <taxon>Deinococcota</taxon>
        <taxon>Deinococci</taxon>
        <taxon>Deinococcales</taxon>
        <taxon>Deinococcaceae</taxon>
        <taxon>Deinococcus</taxon>
    </lineage>
</organism>
<proteinExistence type="predicted"/>
<evidence type="ECO:0000313" key="3">
    <source>
        <dbReference type="Proteomes" id="UP000483286"/>
    </source>
</evidence>
<feature type="chain" id="PRO_5029019323" description="Lipoprotein" evidence="1">
    <location>
        <begin position="24"/>
        <end position="241"/>
    </location>
</feature>
<dbReference type="EMBL" id="WQLB01000002">
    <property type="protein sequence ID" value="MVN85490.1"/>
    <property type="molecule type" value="Genomic_DNA"/>
</dbReference>
<sequence>MRALLPSLLAPLLLAACAPTQTASPTGAALPFRVAFSDLGVAWTSGGRACVARAPSFSPVCPTIPRATDVAWQGEDAWAALPGLGVTVTLDRAARTVNVGRVVALSSTRAYREDGSAVTYGGQPAPGVLGAPEAALTSPQGEDFVLLAGRVVRVATQTGSGSAAFLTLTLDSVVGAAQPQVQTPSGTYRLTGQRLERLDATGRVLTSVPHSEARIGVVGAQLVTVTPSGQIRVFGPDLQPR</sequence>
<evidence type="ECO:0008006" key="4">
    <source>
        <dbReference type="Google" id="ProtNLM"/>
    </source>
</evidence>
<dbReference type="AlphaFoldDB" id="A0A7C9HVT3"/>
<dbReference type="PROSITE" id="PS51257">
    <property type="entry name" value="PROKAR_LIPOPROTEIN"/>
    <property type="match status" value="1"/>
</dbReference>
<keyword evidence="3" id="KW-1185">Reference proteome</keyword>
<feature type="signal peptide" evidence="1">
    <location>
        <begin position="1"/>
        <end position="23"/>
    </location>
</feature>
<protein>
    <recommendedName>
        <fullName evidence="4">Lipoprotein</fullName>
    </recommendedName>
</protein>
<evidence type="ECO:0000256" key="1">
    <source>
        <dbReference type="SAM" id="SignalP"/>
    </source>
</evidence>
<comment type="caution">
    <text evidence="2">The sequence shown here is derived from an EMBL/GenBank/DDBJ whole genome shotgun (WGS) entry which is preliminary data.</text>
</comment>
<gene>
    <name evidence="2" type="ORF">GO986_01760</name>
</gene>